<dbReference type="Gene3D" id="3.40.50.880">
    <property type="match status" value="1"/>
</dbReference>
<dbReference type="Pfam" id="PF01965">
    <property type="entry name" value="DJ-1_PfpI"/>
    <property type="match status" value="1"/>
</dbReference>
<dbReference type="Proteomes" id="UP001327027">
    <property type="component" value="Unassembled WGS sequence"/>
</dbReference>
<dbReference type="PROSITE" id="PS51257">
    <property type="entry name" value="PROKAR_LIPOPROTEIN"/>
    <property type="match status" value="1"/>
</dbReference>
<dbReference type="SUPFAM" id="SSF52317">
    <property type="entry name" value="Class I glutamine amidotransferase-like"/>
    <property type="match status" value="1"/>
</dbReference>
<feature type="signal peptide" evidence="1">
    <location>
        <begin position="1"/>
        <end position="28"/>
    </location>
</feature>
<dbReference type="InterPro" id="IPR029062">
    <property type="entry name" value="Class_I_gatase-like"/>
</dbReference>
<dbReference type="PANTHER" id="PTHR43130:SF14">
    <property type="entry name" value="DJ-1_PFPI DOMAIN-CONTAINING PROTEIN"/>
    <property type="match status" value="1"/>
</dbReference>
<feature type="chain" id="PRO_5047180717" evidence="1">
    <location>
        <begin position="29"/>
        <end position="271"/>
    </location>
</feature>
<dbReference type="EMBL" id="JAYKLX010000002">
    <property type="protein sequence ID" value="MEB3344744.1"/>
    <property type="molecule type" value="Genomic_DNA"/>
</dbReference>
<evidence type="ECO:0000256" key="1">
    <source>
        <dbReference type="SAM" id="SignalP"/>
    </source>
</evidence>
<comment type="caution">
    <text evidence="3">The sequence shown here is derived from an EMBL/GenBank/DDBJ whole genome shotgun (WGS) entry which is preliminary data.</text>
</comment>
<evidence type="ECO:0000313" key="4">
    <source>
        <dbReference type="Proteomes" id="UP001327027"/>
    </source>
</evidence>
<dbReference type="InterPro" id="IPR052158">
    <property type="entry name" value="INH-QAR"/>
</dbReference>
<evidence type="ECO:0000313" key="3">
    <source>
        <dbReference type="EMBL" id="MEB3344744.1"/>
    </source>
</evidence>
<feature type="domain" description="DJ-1/PfpI" evidence="2">
    <location>
        <begin position="68"/>
        <end position="225"/>
    </location>
</feature>
<protein>
    <submittedName>
        <fullName evidence="3">DJ-1/PfpI family protein</fullName>
    </submittedName>
</protein>
<evidence type="ECO:0000259" key="2">
    <source>
        <dbReference type="Pfam" id="PF01965"/>
    </source>
</evidence>
<dbReference type="InterPro" id="IPR002818">
    <property type="entry name" value="DJ-1/PfpI"/>
</dbReference>
<reference evidence="3 4" key="1">
    <citation type="journal article" date="2013" name="Int. J. Syst. Evol. Microbiol.">
        <title>Aquimarina gracilis sp. nov., isolated from the gut microflora of a mussel, Mytilus coruscus, and emended description of Aquimarina spongiae.</title>
        <authorList>
            <person name="Park S.C."/>
            <person name="Choe H.N."/>
            <person name="Baik K.S."/>
            <person name="Seong C.N."/>
        </authorList>
    </citation>
    <scope>NUCLEOTIDE SEQUENCE [LARGE SCALE GENOMIC DNA]</scope>
    <source>
        <strain evidence="3 4">PSC32</strain>
    </source>
</reference>
<keyword evidence="1" id="KW-0732">Signal</keyword>
<dbReference type="RefSeq" id="WP_324178782.1">
    <property type="nucleotide sequence ID" value="NZ_BAABAW010000003.1"/>
</dbReference>
<name>A0ABU5ZRQ2_9FLAO</name>
<sequence>MEKFSVKRLRILSALALCVTLISVSCNSKSEGKTANAKEKVQGKTMAKVDTDTLTKHLKPFRKDLPTIGLLIYDGVLTTEVTATADVFSKPTKDGKQLFNVITIAEREKVIVAEEGLKMIPDYTFANCPKLEALFIPSAYDMYAQIHNENIVKFIKEKNQETKYTVSNCAGAKLVGKSGIADGRNIVTYIGGGKQLQKDYPNLKVKDDATVTYVEDGKFSSSNGNLASYISALILIEKMTSPEHRKFVESYLYLDRLQNWKGETGTILKAK</sequence>
<organism evidence="3 4">
    <name type="scientific">Aquimarina gracilis</name>
    <dbReference type="NCBI Taxonomy" id="874422"/>
    <lineage>
        <taxon>Bacteria</taxon>
        <taxon>Pseudomonadati</taxon>
        <taxon>Bacteroidota</taxon>
        <taxon>Flavobacteriia</taxon>
        <taxon>Flavobacteriales</taxon>
        <taxon>Flavobacteriaceae</taxon>
        <taxon>Aquimarina</taxon>
    </lineage>
</organism>
<keyword evidence="4" id="KW-1185">Reference proteome</keyword>
<proteinExistence type="predicted"/>
<dbReference type="PANTHER" id="PTHR43130">
    <property type="entry name" value="ARAC-FAMILY TRANSCRIPTIONAL REGULATOR"/>
    <property type="match status" value="1"/>
</dbReference>
<gene>
    <name evidence="3" type="ORF">U6A24_04700</name>
</gene>
<accession>A0ABU5ZRQ2</accession>